<evidence type="ECO:0000313" key="5">
    <source>
        <dbReference type="Proteomes" id="UP000295565"/>
    </source>
</evidence>
<dbReference type="EMBL" id="SMGD01000014">
    <property type="protein sequence ID" value="TCK47688.1"/>
    <property type="molecule type" value="Genomic_DNA"/>
</dbReference>
<reference evidence="4 5" key="1">
    <citation type="submission" date="2019-03" db="EMBL/GenBank/DDBJ databases">
        <title>Genomic Encyclopedia of Type Strains, Phase IV (KMG-IV): sequencing the most valuable type-strain genomes for metagenomic binning, comparative biology and taxonomic classification.</title>
        <authorList>
            <person name="Goeker M."/>
        </authorList>
    </citation>
    <scope>NUCLEOTIDE SEQUENCE [LARGE SCALE GENOMIC DNA]</scope>
    <source>
        <strain evidence="4 5">DSM 18577</strain>
    </source>
</reference>
<proteinExistence type="inferred from homology"/>
<dbReference type="OrthoDB" id="9795347at2"/>
<sequence>MTNCTIDTVELTPTLKQAWLKIIGNSCLSRINTHQVLALKSALQIDELELAQQLLPMASSFAITPISGFQVGAILIDAKGQMFMGANYEMRQLSLSVTLHAEQAAFFNALNHDCAPLTQLVVNAAPCGHCRQFIREYPNCFNLNIFFNGQNYTFEQLLPHSFGPDDLNVGVSLNAQNEAFRDIQELANKSYSPYSGCKIGLIAYQGEVAIANSWYIENAAFNPSASPLSLLLSQVALSDYSFENVTAIQLWMNQSTINFKKEIDNFLSLHPQIHLIETSHSTDPR</sequence>
<dbReference type="Pfam" id="PF00383">
    <property type="entry name" value="dCMP_cyt_deam_1"/>
    <property type="match status" value="1"/>
</dbReference>
<dbReference type="GO" id="GO:0004126">
    <property type="term" value="F:cytidine deaminase activity"/>
    <property type="evidence" value="ECO:0007669"/>
    <property type="project" value="InterPro"/>
</dbReference>
<dbReference type="RefSeq" id="WP_131913489.1">
    <property type="nucleotide sequence ID" value="NZ_OU594967.1"/>
</dbReference>
<dbReference type="Pfam" id="PF08211">
    <property type="entry name" value="dCMP_cyt_deam_2"/>
    <property type="match status" value="1"/>
</dbReference>
<dbReference type="InterPro" id="IPR016193">
    <property type="entry name" value="Cytidine_deaminase-like"/>
</dbReference>
<dbReference type="Gene3D" id="3.40.140.10">
    <property type="entry name" value="Cytidine Deaminase, domain 2"/>
    <property type="match status" value="2"/>
</dbReference>
<dbReference type="PROSITE" id="PS51747">
    <property type="entry name" value="CYT_DCMP_DEAMINASES_2"/>
    <property type="match status" value="2"/>
</dbReference>
<dbReference type="Proteomes" id="UP000295565">
    <property type="component" value="Unassembled WGS sequence"/>
</dbReference>
<accession>A0A4R1JAN8</accession>
<dbReference type="PANTHER" id="PTHR11644">
    <property type="entry name" value="CYTIDINE DEAMINASE"/>
    <property type="match status" value="1"/>
</dbReference>
<dbReference type="PANTHER" id="PTHR11644:SF2">
    <property type="entry name" value="CYTIDINE DEAMINASE"/>
    <property type="match status" value="1"/>
</dbReference>
<dbReference type="GO" id="GO:0008270">
    <property type="term" value="F:zinc ion binding"/>
    <property type="evidence" value="ECO:0007669"/>
    <property type="project" value="InterPro"/>
</dbReference>
<evidence type="ECO:0000313" key="4">
    <source>
        <dbReference type="EMBL" id="TCK47688.1"/>
    </source>
</evidence>
<name>A0A4R1JAN8_9GAMM</name>
<dbReference type="SUPFAM" id="SSF53927">
    <property type="entry name" value="Cytidine deaminase-like"/>
    <property type="match status" value="2"/>
</dbReference>
<dbReference type="GO" id="GO:0072527">
    <property type="term" value="P:pyrimidine-containing compound metabolic process"/>
    <property type="evidence" value="ECO:0007669"/>
    <property type="project" value="UniProtKB-ARBA"/>
</dbReference>
<dbReference type="InterPro" id="IPR002125">
    <property type="entry name" value="CMP_dCMP_dom"/>
</dbReference>
<feature type="domain" description="CMP/dCMP-type deaminase" evidence="3">
    <location>
        <begin position="46"/>
        <end position="165"/>
    </location>
</feature>
<dbReference type="GO" id="GO:0005829">
    <property type="term" value="C:cytosol"/>
    <property type="evidence" value="ECO:0007669"/>
    <property type="project" value="TreeGrafter"/>
</dbReference>
<keyword evidence="5" id="KW-1185">Reference proteome</keyword>
<comment type="similarity">
    <text evidence="1">Belongs to the cytidine and deoxycytidylate deaminase family.</text>
</comment>
<dbReference type="InterPro" id="IPR050202">
    <property type="entry name" value="Cyt/Deoxycyt_deaminase"/>
</dbReference>
<organism evidence="4 5">
    <name type="scientific">Celerinatantimonas diazotrophica</name>
    <dbReference type="NCBI Taxonomy" id="412034"/>
    <lineage>
        <taxon>Bacteria</taxon>
        <taxon>Pseudomonadati</taxon>
        <taxon>Pseudomonadota</taxon>
        <taxon>Gammaproteobacteria</taxon>
        <taxon>Celerinatantimonadaceae</taxon>
        <taxon>Celerinatantimonas</taxon>
    </lineage>
</organism>
<dbReference type="GO" id="GO:0055086">
    <property type="term" value="P:nucleobase-containing small molecule metabolic process"/>
    <property type="evidence" value="ECO:0007669"/>
    <property type="project" value="UniProtKB-ARBA"/>
</dbReference>
<protein>
    <submittedName>
        <fullName evidence="4">Cytidine deaminase</fullName>
    </submittedName>
</protein>
<gene>
    <name evidence="4" type="ORF">EV690_2733</name>
</gene>
<comment type="subunit">
    <text evidence="2">Homodimer.</text>
</comment>
<dbReference type="CDD" id="cd01283">
    <property type="entry name" value="cytidine_deaminase"/>
    <property type="match status" value="1"/>
</dbReference>
<evidence type="ECO:0000259" key="3">
    <source>
        <dbReference type="PROSITE" id="PS51747"/>
    </source>
</evidence>
<dbReference type="NCBIfam" id="NF006537">
    <property type="entry name" value="PRK09027.1"/>
    <property type="match status" value="1"/>
</dbReference>
<comment type="caution">
    <text evidence="4">The sequence shown here is derived from an EMBL/GenBank/DDBJ whole genome shotgun (WGS) entry which is preliminary data.</text>
</comment>
<dbReference type="InterPro" id="IPR013171">
    <property type="entry name" value="Cyd/dCyd_deaminase_Zn-bd"/>
</dbReference>
<evidence type="ECO:0000256" key="2">
    <source>
        <dbReference type="ARBA" id="ARBA00011738"/>
    </source>
</evidence>
<feature type="domain" description="CMP/dCMP-type deaminase" evidence="3">
    <location>
        <begin position="174"/>
        <end position="285"/>
    </location>
</feature>
<dbReference type="AlphaFoldDB" id="A0A4R1JAN8"/>
<evidence type="ECO:0000256" key="1">
    <source>
        <dbReference type="ARBA" id="ARBA00006576"/>
    </source>
</evidence>